<dbReference type="InterPro" id="IPR036464">
    <property type="entry name" value="Rubisco_LSMT_subst-bd_sf"/>
</dbReference>
<comment type="caution">
    <text evidence="1">The sequence shown here is derived from an EMBL/GenBank/DDBJ whole genome shotgun (WGS) entry which is preliminary data.</text>
</comment>
<gene>
    <name evidence="1" type="ORF">B296_00007711</name>
</gene>
<dbReference type="Proteomes" id="UP000287651">
    <property type="component" value="Unassembled WGS sequence"/>
</dbReference>
<organism evidence="1 2">
    <name type="scientific">Ensete ventricosum</name>
    <name type="common">Abyssinian banana</name>
    <name type="synonym">Musa ensete</name>
    <dbReference type="NCBI Taxonomy" id="4639"/>
    <lineage>
        <taxon>Eukaryota</taxon>
        <taxon>Viridiplantae</taxon>
        <taxon>Streptophyta</taxon>
        <taxon>Embryophyta</taxon>
        <taxon>Tracheophyta</taxon>
        <taxon>Spermatophyta</taxon>
        <taxon>Magnoliopsida</taxon>
        <taxon>Liliopsida</taxon>
        <taxon>Zingiberales</taxon>
        <taxon>Musaceae</taxon>
        <taxon>Ensete</taxon>
    </lineage>
</organism>
<sequence length="73" mass="8508">MAAASSNRTASKMGIKYPELEEKALQFILDCCESSISKYTKFLEILRRRLRDMRSGELRALTLFNGFRKIFKQ</sequence>
<evidence type="ECO:0000313" key="2">
    <source>
        <dbReference type="Proteomes" id="UP000287651"/>
    </source>
</evidence>
<proteinExistence type="predicted"/>
<reference evidence="1 2" key="1">
    <citation type="journal article" date="2014" name="Agronomy (Basel)">
        <title>A Draft Genome Sequence for Ensete ventricosum, the Drought-Tolerant Tree Against Hunger.</title>
        <authorList>
            <person name="Harrison J."/>
            <person name="Moore K.A."/>
            <person name="Paszkiewicz K."/>
            <person name="Jones T."/>
            <person name="Grant M."/>
            <person name="Ambacheew D."/>
            <person name="Muzemil S."/>
            <person name="Studholme D.J."/>
        </authorList>
    </citation>
    <scope>NUCLEOTIDE SEQUENCE [LARGE SCALE GENOMIC DNA]</scope>
</reference>
<protein>
    <submittedName>
        <fullName evidence="1">Uncharacterized protein</fullName>
    </submittedName>
</protein>
<evidence type="ECO:0000313" key="1">
    <source>
        <dbReference type="EMBL" id="RRT78553.1"/>
    </source>
</evidence>
<dbReference type="AlphaFoldDB" id="A0A427AQT5"/>
<dbReference type="EMBL" id="AMZH03001647">
    <property type="protein sequence ID" value="RRT78553.1"/>
    <property type="molecule type" value="Genomic_DNA"/>
</dbReference>
<dbReference type="SUPFAM" id="SSF81822">
    <property type="entry name" value="RuBisCo LSMT C-terminal, substrate-binding domain"/>
    <property type="match status" value="1"/>
</dbReference>
<accession>A0A427AQT5</accession>
<name>A0A427AQT5_ENSVE</name>